<keyword evidence="1 4" id="KW-0328">Glycosyltransferase</keyword>
<dbReference type="PANTHER" id="PTHR43363:SF1">
    <property type="entry name" value="HYPOXANTHINE-GUANINE PHOSPHORIBOSYLTRANSFERASE"/>
    <property type="match status" value="1"/>
</dbReference>
<evidence type="ECO:0000259" key="3">
    <source>
        <dbReference type="Pfam" id="PF00156"/>
    </source>
</evidence>
<gene>
    <name evidence="4" type="ORF">GCM10022380_53230</name>
</gene>
<dbReference type="Pfam" id="PF00156">
    <property type="entry name" value="Pribosyltran"/>
    <property type="match status" value="1"/>
</dbReference>
<dbReference type="SUPFAM" id="SSF53271">
    <property type="entry name" value="PRTase-like"/>
    <property type="match status" value="1"/>
</dbReference>
<name>A0ABP7IVK8_9PSEU</name>
<keyword evidence="2" id="KW-0808">Transferase</keyword>
<dbReference type="InterPro" id="IPR000836">
    <property type="entry name" value="PRTase_dom"/>
</dbReference>
<sequence length="213" mass="23899">MPRSAGRSCQFTRGRYPSELVFRQCQFRLAFKVHFVASYARGDASKEVRVAEREELTWELFGSASRELAQQVADSGYEPDVILSIARGGLFVAGALGYALDVKNLHVMNVEFYTGVGERLELPVMLPPVPNAVDLTGAKVLVADDVADTGATLKLVRDFCADHVADVRCAVVYEKPWSEVKCEYVWRRTDRWINFAWSKQPPVIRREGQVLDA</sequence>
<dbReference type="PANTHER" id="PTHR43363">
    <property type="entry name" value="HYPOXANTHINE PHOSPHORIBOSYLTRANSFERASE"/>
    <property type="match status" value="1"/>
</dbReference>
<evidence type="ECO:0000256" key="2">
    <source>
        <dbReference type="ARBA" id="ARBA00022679"/>
    </source>
</evidence>
<evidence type="ECO:0000256" key="1">
    <source>
        <dbReference type="ARBA" id="ARBA00022676"/>
    </source>
</evidence>
<dbReference type="Gene3D" id="3.40.50.2020">
    <property type="match status" value="1"/>
</dbReference>
<dbReference type="CDD" id="cd06223">
    <property type="entry name" value="PRTases_typeI"/>
    <property type="match status" value="1"/>
</dbReference>
<organism evidence="4 5">
    <name type="scientific">Amycolatopsis tucumanensis</name>
    <dbReference type="NCBI Taxonomy" id="401106"/>
    <lineage>
        <taxon>Bacteria</taxon>
        <taxon>Bacillati</taxon>
        <taxon>Actinomycetota</taxon>
        <taxon>Actinomycetes</taxon>
        <taxon>Pseudonocardiales</taxon>
        <taxon>Pseudonocardiaceae</taxon>
        <taxon>Amycolatopsis</taxon>
    </lineage>
</organism>
<comment type="caution">
    <text evidence="4">The sequence shown here is derived from an EMBL/GenBank/DDBJ whole genome shotgun (WGS) entry which is preliminary data.</text>
</comment>
<dbReference type="InterPro" id="IPR029057">
    <property type="entry name" value="PRTase-like"/>
</dbReference>
<dbReference type="EMBL" id="BAABCM010000008">
    <property type="protein sequence ID" value="GAA3828026.1"/>
    <property type="molecule type" value="Genomic_DNA"/>
</dbReference>
<dbReference type="GO" id="GO:0016757">
    <property type="term" value="F:glycosyltransferase activity"/>
    <property type="evidence" value="ECO:0007669"/>
    <property type="project" value="UniProtKB-KW"/>
</dbReference>
<reference evidence="5" key="1">
    <citation type="journal article" date="2019" name="Int. J. Syst. Evol. Microbiol.">
        <title>The Global Catalogue of Microorganisms (GCM) 10K type strain sequencing project: providing services to taxonomists for standard genome sequencing and annotation.</title>
        <authorList>
            <consortium name="The Broad Institute Genomics Platform"/>
            <consortium name="The Broad Institute Genome Sequencing Center for Infectious Disease"/>
            <person name="Wu L."/>
            <person name="Ma J."/>
        </authorList>
    </citation>
    <scope>NUCLEOTIDE SEQUENCE [LARGE SCALE GENOMIC DNA]</scope>
    <source>
        <strain evidence="5">JCM 17017</strain>
    </source>
</reference>
<proteinExistence type="predicted"/>
<feature type="domain" description="Phosphoribosyltransferase" evidence="3">
    <location>
        <begin position="58"/>
        <end position="198"/>
    </location>
</feature>
<keyword evidence="5" id="KW-1185">Reference proteome</keyword>
<dbReference type="Proteomes" id="UP001501624">
    <property type="component" value="Unassembled WGS sequence"/>
</dbReference>
<accession>A0ABP7IVK8</accession>
<evidence type="ECO:0000313" key="4">
    <source>
        <dbReference type="EMBL" id="GAA3828026.1"/>
    </source>
</evidence>
<protein>
    <submittedName>
        <fullName evidence="4">Phosphoribosyltransferase</fullName>
    </submittedName>
</protein>
<evidence type="ECO:0000313" key="5">
    <source>
        <dbReference type="Proteomes" id="UP001501624"/>
    </source>
</evidence>